<dbReference type="GO" id="GO:0006398">
    <property type="term" value="P:mRNA 3'-end processing by stem-loop binding and cleavage"/>
    <property type="evidence" value="ECO:0007669"/>
    <property type="project" value="TreeGrafter"/>
</dbReference>
<accession>A0A1J4MLE7</accession>
<dbReference type="Proteomes" id="UP000186176">
    <property type="component" value="Unassembled WGS sequence"/>
</dbReference>
<dbReference type="RefSeq" id="XP_028876008.1">
    <property type="nucleotide sequence ID" value="XM_029020007.1"/>
</dbReference>
<dbReference type="VEuPathDB" id="CryptoDB:cubi_02995"/>
<comment type="similarity">
    <text evidence="1">Belongs to the SLBP family.</text>
</comment>
<dbReference type="GeneID" id="39979786"/>
<dbReference type="GO" id="GO:0003729">
    <property type="term" value="F:mRNA binding"/>
    <property type="evidence" value="ECO:0007669"/>
    <property type="project" value="InterPro"/>
</dbReference>
<dbReference type="GO" id="GO:0071204">
    <property type="term" value="C:histone pre-mRNA 3'end processing complex"/>
    <property type="evidence" value="ECO:0007669"/>
    <property type="project" value="TreeGrafter"/>
</dbReference>
<dbReference type="PANTHER" id="PTHR17408:SF0">
    <property type="entry name" value="HISTONE RNA HAIRPIN-BINDING PROTEIN"/>
    <property type="match status" value="1"/>
</dbReference>
<evidence type="ECO:0000313" key="5">
    <source>
        <dbReference type="Proteomes" id="UP000186176"/>
    </source>
</evidence>
<evidence type="ECO:0000256" key="2">
    <source>
        <dbReference type="ARBA" id="ARBA00022884"/>
    </source>
</evidence>
<organism evidence="4 5">
    <name type="scientific">Cryptosporidium ubiquitum</name>
    <dbReference type="NCBI Taxonomy" id="857276"/>
    <lineage>
        <taxon>Eukaryota</taxon>
        <taxon>Sar</taxon>
        <taxon>Alveolata</taxon>
        <taxon>Apicomplexa</taxon>
        <taxon>Conoidasida</taxon>
        <taxon>Coccidia</taxon>
        <taxon>Eucoccidiorida</taxon>
        <taxon>Eimeriorina</taxon>
        <taxon>Cryptosporidiidae</taxon>
        <taxon>Cryptosporidium</taxon>
    </lineage>
</organism>
<feature type="domain" description="Histone RNA hairpin-binding protein RNA-binding" evidence="3">
    <location>
        <begin position="181"/>
        <end position="245"/>
    </location>
</feature>
<gene>
    <name evidence="4" type="ORF">cubi_02995</name>
</gene>
<dbReference type="Gene3D" id="1.10.8.1120">
    <property type="entry name" value="Histone RNA hairpin-binding protein RNA-binding domain"/>
    <property type="match status" value="1"/>
</dbReference>
<dbReference type="GO" id="GO:0005737">
    <property type="term" value="C:cytoplasm"/>
    <property type="evidence" value="ECO:0007669"/>
    <property type="project" value="TreeGrafter"/>
</dbReference>
<keyword evidence="2" id="KW-0694">RNA-binding</keyword>
<name>A0A1J4MLE7_9CRYT</name>
<dbReference type="PANTHER" id="PTHR17408">
    <property type="entry name" value="HISTONE RNA HAIRPIN-BINDING PROTEIN"/>
    <property type="match status" value="1"/>
</dbReference>
<dbReference type="InterPro" id="IPR026502">
    <property type="entry name" value="SLBP1/SLBP2"/>
</dbReference>
<reference evidence="4 5" key="1">
    <citation type="submission" date="2016-10" db="EMBL/GenBank/DDBJ databases">
        <title>Reductive evolution of mitochondrial metabolism and differential evolution of invasion-related proteins in Cryptosporidium.</title>
        <authorList>
            <person name="Liu S."/>
            <person name="Roellig D.M."/>
            <person name="Guo Y."/>
            <person name="Li N."/>
            <person name="Frace M.A."/>
            <person name="Tang K."/>
            <person name="Zhang L."/>
            <person name="Feng Y."/>
            <person name="Xiao L."/>
        </authorList>
    </citation>
    <scope>NUCLEOTIDE SEQUENCE [LARGE SCALE GENOMIC DNA]</scope>
    <source>
        <strain evidence="4">39726</strain>
    </source>
</reference>
<dbReference type="OrthoDB" id="5585087at2759"/>
<evidence type="ECO:0000259" key="3">
    <source>
        <dbReference type="Pfam" id="PF15247"/>
    </source>
</evidence>
<dbReference type="AlphaFoldDB" id="A0A1J4MLE7"/>
<comment type="caution">
    <text evidence="4">The sequence shown here is derived from an EMBL/GenBank/DDBJ whole genome shotgun (WGS) entry which is preliminary data.</text>
</comment>
<dbReference type="EMBL" id="LRBP01000008">
    <property type="protein sequence ID" value="OII74863.1"/>
    <property type="molecule type" value="Genomic_DNA"/>
</dbReference>
<protein>
    <recommendedName>
        <fullName evidence="3">Histone RNA hairpin-binding protein RNA-binding domain-containing protein</fullName>
    </recommendedName>
</protein>
<sequence length="278" mass="31651">MNGTENKTASITDNSGIHVNKGMIEPVTYICGECGVDVSLLSHGAATILHHFFSSMLSHRVYEISVLLLIGKKVGQKSFVSATEVHPHLPKLEFKENKIRDFNSSYKSIQCKSSLFTLDTKSLDIYNEFEPTQNKGFFSFSDLTSLLEKLPSTELIKYSSYRDDFVHHNPELKSSEEPLTSRMISRLKQIAIGKSLPEYKNYINKVPIEKRSPNDPKTPKCDTRLTKREFDNLYREWRVKLHQYEGEISSGASTRVNTPENNLGHQNGYCPEIKTLNI</sequence>
<dbReference type="InterPro" id="IPR029344">
    <property type="entry name" value="SLBP_RNA_bind"/>
</dbReference>
<proteinExistence type="inferred from homology"/>
<keyword evidence="5" id="KW-1185">Reference proteome</keyword>
<evidence type="ECO:0000256" key="1">
    <source>
        <dbReference type="ARBA" id="ARBA00006151"/>
    </source>
</evidence>
<evidence type="ECO:0000313" key="4">
    <source>
        <dbReference type="EMBL" id="OII74863.1"/>
    </source>
</evidence>
<dbReference type="InterPro" id="IPR038294">
    <property type="entry name" value="SLBP_RNA_bind_sf"/>
</dbReference>
<dbReference type="GO" id="GO:0071207">
    <property type="term" value="F:histone pre-mRNA stem-loop binding"/>
    <property type="evidence" value="ECO:0007669"/>
    <property type="project" value="TreeGrafter"/>
</dbReference>
<dbReference type="GO" id="GO:0051028">
    <property type="term" value="P:mRNA transport"/>
    <property type="evidence" value="ECO:0007669"/>
    <property type="project" value="TreeGrafter"/>
</dbReference>
<dbReference type="Pfam" id="PF15247">
    <property type="entry name" value="SLBP_RNA_bind"/>
    <property type="match status" value="1"/>
</dbReference>